<proteinExistence type="predicted"/>
<name>A0A7I4XS13_HAECO</name>
<reference evidence="3" key="1">
    <citation type="submission" date="2020-12" db="UniProtKB">
        <authorList>
            <consortium name="WormBaseParasite"/>
        </authorList>
    </citation>
    <scope>IDENTIFICATION</scope>
    <source>
        <strain evidence="3">MHco3</strain>
    </source>
</reference>
<dbReference type="Gene3D" id="1.10.10.1450">
    <property type="match status" value="1"/>
</dbReference>
<evidence type="ECO:0000313" key="2">
    <source>
        <dbReference type="Proteomes" id="UP000025227"/>
    </source>
</evidence>
<sequence length="296" mass="34095">MEGVHRRSDDVSREDQVRRHRTDRDEKAPPVACHFEIDDELILGACDSRGVGGVGVLVNTHLTMNIDSHKSLTTRIERSQLRRCSSIPALTILVACEPISSYDEEELKAFHMNVGRLYIEDHALFKIIVGDDFNTKMSNRNFRQIYFYEFKLGRTAAQTARNINEEDYVNDNTDEEHDRLFEHLRDCVRKTESLKDVKKRPSSKTLELIRAAGNNQLTSKLAKLCREAIKEDLKERRAAVLTETAEAARRSFVNYETKMASLRRPYGTVTVSRRAMEKAIYDFHSDLFDSHVCRPT</sequence>
<accession>A0A7I4XS13</accession>
<keyword evidence="2" id="KW-1185">Reference proteome</keyword>
<evidence type="ECO:0000256" key="1">
    <source>
        <dbReference type="SAM" id="MobiDB-lite"/>
    </source>
</evidence>
<dbReference type="AlphaFoldDB" id="A0A7I4XS13"/>
<evidence type="ECO:0000313" key="3">
    <source>
        <dbReference type="WBParaSite" id="HCON_00003170-00001"/>
    </source>
</evidence>
<organism evidence="2 3">
    <name type="scientific">Haemonchus contortus</name>
    <name type="common">Barber pole worm</name>
    <dbReference type="NCBI Taxonomy" id="6289"/>
    <lineage>
        <taxon>Eukaryota</taxon>
        <taxon>Metazoa</taxon>
        <taxon>Ecdysozoa</taxon>
        <taxon>Nematoda</taxon>
        <taxon>Chromadorea</taxon>
        <taxon>Rhabditida</taxon>
        <taxon>Rhabditina</taxon>
        <taxon>Rhabditomorpha</taxon>
        <taxon>Strongyloidea</taxon>
        <taxon>Trichostrongylidae</taxon>
        <taxon>Haemonchus</taxon>
    </lineage>
</organism>
<protein>
    <submittedName>
        <fullName evidence="3">DUF4806 domain-containing protein</fullName>
    </submittedName>
</protein>
<feature type="region of interest" description="Disordered" evidence="1">
    <location>
        <begin position="1"/>
        <end position="25"/>
    </location>
</feature>
<dbReference type="OrthoDB" id="410381at2759"/>
<dbReference type="WBParaSite" id="HCON_00003170-00001">
    <property type="protein sequence ID" value="HCON_00003170-00001"/>
    <property type="gene ID" value="HCON_00003170"/>
</dbReference>
<dbReference type="Proteomes" id="UP000025227">
    <property type="component" value="Unplaced"/>
</dbReference>